<feature type="transmembrane region" description="Helical" evidence="1">
    <location>
        <begin position="168"/>
        <end position="185"/>
    </location>
</feature>
<evidence type="ECO:0000256" key="1">
    <source>
        <dbReference type="SAM" id="Phobius"/>
    </source>
</evidence>
<gene>
    <name evidence="2" type="ORF">MAIT1_03728</name>
</gene>
<organism evidence="2 3">
    <name type="scientific">Magnetofaba australis IT-1</name>
    <dbReference type="NCBI Taxonomy" id="1434232"/>
    <lineage>
        <taxon>Bacteria</taxon>
        <taxon>Pseudomonadati</taxon>
        <taxon>Pseudomonadota</taxon>
        <taxon>Magnetococcia</taxon>
        <taxon>Magnetococcales</taxon>
        <taxon>Magnetococcaceae</taxon>
        <taxon>Magnetofaba</taxon>
    </lineage>
</organism>
<dbReference type="Proteomes" id="UP000194003">
    <property type="component" value="Unassembled WGS sequence"/>
</dbReference>
<keyword evidence="1" id="KW-0472">Membrane</keyword>
<proteinExistence type="predicted"/>
<keyword evidence="1" id="KW-0812">Transmembrane</keyword>
<evidence type="ECO:0000313" key="2">
    <source>
        <dbReference type="EMBL" id="OSM04017.1"/>
    </source>
</evidence>
<sequence length="190" mass="22630">MCGYVMKKHPANYPLHNKPENWIVYTGYALQFGMITWLVYFYPTSEPWVGWLEKIRVLTKSVWDLPGWEQYSLYGHIVYQVKFLMLCITLGITFVHFIVLIFHEEWRDVYHINKGEWWWDKWMPYLLLIIPLYFGFSDASQEHGGALSNIGAYSTDHMFYAQHLGSHFLFQLSLIPLSVTTFFGWREPTE</sequence>
<reference evidence="2 3" key="1">
    <citation type="journal article" date="2016" name="BMC Genomics">
        <title>Combined genomic and structural analyses of a cultured magnetotactic bacterium reveals its niche adaptation to a dynamic environment.</title>
        <authorList>
            <person name="Araujo A.C."/>
            <person name="Morillo V."/>
            <person name="Cypriano J."/>
            <person name="Teixeira L.C."/>
            <person name="Leao P."/>
            <person name="Lyra S."/>
            <person name="Almeida L.G."/>
            <person name="Bazylinski D.A."/>
            <person name="Vasconcellos A.T."/>
            <person name="Abreu F."/>
            <person name="Lins U."/>
        </authorList>
    </citation>
    <scope>NUCLEOTIDE SEQUENCE [LARGE SCALE GENOMIC DNA]</scope>
    <source>
        <strain evidence="2 3">IT-1</strain>
    </source>
</reference>
<feature type="transmembrane region" description="Helical" evidence="1">
    <location>
        <begin position="83"/>
        <end position="102"/>
    </location>
</feature>
<dbReference type="AlphaFoldDB" id="A0A1Y2K3Q5"/>
<dbReference type="EMBL" id="LVJN01000019">
    <property type="protein sequence ID" value="OSM04017.1"/>
    <property type="molecule type" value="Genomic_DNA"/>
</dbReference>
<comment type="caution">
    <text evidence="2">The sequence shown here is derived from an EMBL/GenBank/DDBJ whole genome shotgun (WGS) entry which is preliminary data.</text>
</comment>
<keyword evidence="1" id="KW-1133">Transmembrane helix</keyword>
<feature type="transmembrane region" description="Helical" evidence="1">
    <location>
        <begin position="22"/>
        <end position="42"/>
    </location>
</feature>
<name>A0A1Y2K3Q5_9PROT</name>
<evidence type="ECO:0000313" key="3">
    <source>
        <dbReference type="Proteomes" id="UP000194003"/>
    </source>
</evidence>
<protein>
    <submittedName>
        <fullName evidence="2">Uncharacterized protein</fullName>
    </submittedName>
</protein>
<keyword evidence="3" id="KW-1185">Reference proteome</keyword>
<accession>A0A1Y2K3Q5</accession>